<dbReference type="InterPro" id="IPR013187">
    <property type="entry name" value="F-box-assoc_dom_typ3"/>
</dbReference>
<dbReference type="SUPFAM" id="SSF81383">
    <property type="entry name" value="F-box domain"/>
    <property type="match status" value="1"/>
</dbReference>
<protein>
    <recommendedName>
        <fullName evidence="1">F-box domain-containing protein</fullName>
    </recommendedName>
</protein>
<reference evidence="2" key="2">
    <citation type="submission" date="2023-05" db="EMBL/GenBank/DDBJ databases">
        <authorList>
            <person name="Schelkunov M.I."/>
        </authorList>
    </citation>
    <scope>NUCLEOTIDE SEQUENCE</scope>
    <source>
        <strain evidence="2">Hsosn_3</strain>
        <tissue evidence="2">Leaf</tissue>
    </source>
</reference>
<dbReference type="PANTHER" id="PTHR31111:SF125">
    <property type="entry name" value="F-BOX PROTEIN CPR30-LIKE"/>
    <property type="match status" value="1"/>
</dbReference>
<dbReference type="AlphaFoldDB" id="A0AAD8I2J2"/>
<proteinExistence type="predicted"/>
<dbReference type="Pfam" id="PF12937">
    <property type="entry name" value="F-box-like"/>
    <property type="match status" value="1"/>
</dbReference>
<dbReference type="EMBL" id="JAUIZM010000006">
    <property type="protein sequence ID" value="KAK1377947.1"/>
    <property type="molecule type" value="Genomic_DNA"/>
</dbReference>
<accession>A0AAD8I2J2</accession>
<dbReference type="Pfam" id="PF08268">
    <property type="entry name" value="FBA_3"/>
    <property type="match status" value="1"/>
</dbReference>
<comment type="caution">
    <text evidence="2">The sequence shown here is derived from an EMBL/GenBank/DDBJ whole genome shotgun (WGS) entry which is preliminary data.</text>
</comment>
<evidence type="ECO:0000313" key="3">
    <source>
        <dbReference type="Proteomes" id="UP001237642"/>
    </source>
</evidence>
<dbReference type="PANTHER" id="PTHR31111">
    <property type="entry name" value="BNAA05G37150D PROTEIN-RELATED"/>
    <property type="match status" value="1"/>
</dbReference>
<dbReference type="InterPro" id="IPR001810">
    <property type="entry name" value="F-box_dom"/>
</dbReference>
<dbReference type="PROSITE" id="PS50181">
    <property type="entry name" value="FBOX"/>
    <property type="match status" value="1"/>
</dbReference>
<dbReference type="SMART" id="SM00256">
    <property type="entry name" value="FBOX"/>
    <property type="match status" value="1"/>
</dbReference>
<dbReference type="Gene3D" id="1.20.1280.50">
    <property type="match status" value="1"/>
</dbReference>
<dbReference type="InterPro" id="IPR036047">
    <property type="entry name" value="F-box-like_dom_sf"/>
</dbReference>
<gene>
    <name evidence="2" type="ORF">POM88_024691</name>
</gene>
<keyword evidence="3" id="KW-1185">Reference proteome</keyword>
<name>A0AAD8I2J2_9APIA</name>
<evidence type="ECO:0000313" key="2">
    <source>
        <dbReference type="EMBL" id="KAK1377947.1"/>
    </source>
</evidence>
<reference evidence="2" key="1">
    <citation type="submission" date="2023-02" db="EMBL/GenBank/DDBJ databases">
        <title>Genome of toxic invasive species Heracleum sosnowskyi carries increased number of genes despite the absence of recent whole-genome duplications.</title>
        <authorList>
            <person name="Schelkunov M."/>
            <person name="Shtratnikova V."/>
            <person name="Makarenko M."/>
            <person name="Klepikova A."/>
            <person name="Omelchenko D."/>
            <person name="Novikova G."/>
            <person name="Obukhova E."/>
            <person name="Bogdanov V."/>
            <person name="Penin A."/>
            <person name="Logacheva M."/>
        </authorList>
    </citation>
    <scope>NUCLEOTIDE SEQUENCE</scope>
    <source>
        <strain evidence="2">Hsosn_3</strain>
        <tissue evidence="2">Leaf</tissue>
    </source>
</reference>
<feature type="domain" description="F-box" evidence="1">
    <location>
        <begin position="51"/>
        <end position="97"/>
    </location>
</feature>
<organism evidence="2 3">
    <name type="scientific">Heracleum sosnowskyi</name>
    <dbReference type="NCBI Taxonomy" id="360622"/>
    <lineage>
        <taxon>Eukaryota</taxon>
        <taxon>Viridiplantae</taxon>
        <taxon>Streptophyta</taxon>
        <taxon>Embryophyta</taxon>
        <taxon>Tracheophyta</taxon>
        <taxon>Spermatophyta</taxon>
        <taxon>Magnoliopsida</taxon>
        <taxon>eudicotyledons</taxon>
        <taxon>Gunneridae</taxon>
        <taxon>Pentapetalae</taxon>
        <taxon>asterids</taxon>
        <taxon>campanulids</taxon>
        <taxon>Apiales</taxon>
        <taxon>Apiaceae</taxon>
        <taxon>Apioideae</taxon>
        <taxon>apioid superclade</taxon>
        <taxon>Tordylieae</taxon>
        <taxon>Tordyliinae</taxon>
        <taxon>Heracleum</taxon>
    </lineage>
</organism>
<dbReference type="Proteomes" id="UP001237642">
    <property type="component" value="Unassembled WGS sequence"/>
</dbReference>
<sequence length="562" mass="64418">MNYDTSKDSSAKSNSFSLFVAYIRFIICSSFDSLKIKYQEKMMRERSSVFTTNVSLLPEEILCLILSWLEEKYLLRCKSVCKVWHDVIVKNKQFIDIHAIHNGRRFHNICKLRIPLMMMIYLGDDANLNDTELKLKTEFRRLSHSCTGLLVEVSTKKAFITTTDIYRIRNPTTKRILDLPRPREKVFSMSVFLHSSTSSFYVISLNRDEEFNVKLEVIDLGGQSNDPCPEIDLSWRNLNIPGFDKAINDGPEKYYRTSFISEDGILFMFPIGSSNPATILCVDLVQEVCTIVNAPEGISCGLSRVKIQLWRGKLTIASVSEEKLNVWVLEDYKKHKWAETKVIPLPFLNQNPYMKNLIPELHQGDEEDFLVYLDYTIGQKDCRHVYKLDSKVLIQGPTPPISVPATFVSVKGMRSQMENVELNSINNRRVELTSAAFNLLSIIRTHCSDRFSMFLTGEDTLLSFFGAGQVCANLDDARDIAHSLYIWTMHTMTPSIAKNFGSIIFLVTAPDIAVRASYSIELQLDFPDNLPEASVMHQMYALVENWSPKMQYLDQHFSSLLY</sequence>
<evidence type="ECO:0000259" key="1">
    <source>
        <dbReference type="PROSITE" id="PS50181"/>
    </source>
</evidence>